<organism evidence="4 5">
    <name type="scientific">Candidatus Acetatifactor stercoripullorum</name>
    <dbReference type="NCBI Taxonomy" id="2838414"/>
    <lineage>
        <taxon>Bacteria</taxon>
        <taxon>Bacillati</taxon>
        <taxon>Bacillota</taxon>
        <taxon>Clostridia</taxon>
        <taxon>Lachnospirales</taxon>
        <taxon>Lachnospiraceae</taxon>
        <taxon>Acetatifactor</taxon>
    </lineage>
</organism>
<dbReference type="PANTHER" id="PTHR31157">
    <property type="entry name" value="SCP DOMAIN-CONTAINING PROTEIN"/>
    <property type="match status" value="1"/>
</dbReference>
<feature type="signal peptide" evidence="2">
    <location>
        <begin position="1"/>
        <end position="26"/>
    </location>
</feature>
<evidence type="ECO:0000313" key="4">
    <source>
        <dbReference type="EMBL" id="HIW82530.1"/>
    </source>
</evidence>
<evidence type="ECO:0000313" key="5">
    <source>
        <dbReference type="Proteomes" id="UP000824265"/>
    </source>
</evidence>
<reference evidence="4" key="2">
    <citation type="submission" date="2021-04" db="EMBL/GenBank/DDBJ databases">
        <authorList>
            <person name="Gilroy R."/>
        </authorList>
    </citation>
    <scope>NUCLEOTIDE SEQUENCE</scope>
    <source>
        <strain evidence="4">CHK195-6426</strain>
    </source>
</reference>
<gene>
    <name evidence="4" type="ORF">H9742_13590</name>
</gene>
<protein>
    <submittedName>
        <fullName evidence="4">Transporter</fullName>
    </submittedName>
</protein>
<proteinExistence type="predicted"/>
<dbReference type="Proteomes" id="UP000824265">
    <property type="component" value="Unassembled WGS sequence"/>
</dbReference>
<dbReference type="InterPro" id="IPR035940">
    <property type="entry name" value="CAP_sf"/>
</dbReference>
<dbReference type="Pfam" id="PF00188">
    <property type="entry name" value="CAP"/>
    <property type="match status" value="1"/>
</dbReference>
<sequence>MRKLTLLTAALLSTAALGSQTLTAQAAGNGWKNTVISKNGNRIVISYQENCDLSSLLEQWKDCFPSVNPSLPETDTDLPGSDTDIPEADLPDSNGGSPDAGLPDDGTDTPDSNLPDNEAETPDTSLPGSGTDSPETDKPGNDIESEDSENLSYAEQVIRLVNEERAKEGLSPLVMALDVQAAAQVRAEEIVTSFSHTRPNGSSFSTALKEQNVSYRGAGENIAWGQRSPEEVVNAWMNSAGHRANILNERFTTIGVGHYQKGSTHYWAQLFTY</sequence>
<evidence type="ECO:0000259" key="3">
    <source>
        <dbReference type="Pfam" id="PF00188"/>
    </source>
</evidence>
<evidence type="ECO:0000256" key="2">
    <source>
        <dbReference type="SAM" id="SignalP"/>
    </source>
</evidence>
<dbReference type="CDD" id="cd05379">
    <property type="entry name" value="CAP_bacterial"/>
    <property type="match status" value="1"/>
</dbReference>
<name>A0A9D1UDJ2_9FIRM</name>
<dbReference type="Gene3D" id="3.40.33.10">
    <property type="entry name" value="CAP"/>
    <property type="match status" value="1"/>
</dbReference>
<keyword evidence="2" id="KW-0732">Signal</keyword>
<dbReference type="InterPro" id="IPR014044">
    <property type="entry name" value="CAP_dom"/>
</dbReference>
<dbReference type="PANTHER" id="PTHR31157:SF1">
    <property type="entry name" value="SCP DOMAIN-CONTAINING PROTEIN"/>
    <property type="match status" value="1"/>
</dbReference>
<evidence type="ECO:0000256" key="1">
    <source>
        <dbReference type="SAM" id="MobiDB-lite"/>
    </source>
</evidence>
<dbReference type="EMBL" id="DXGH01000073">
    <property type="protein sequence ID" value="HIW82530.1"/>
    <property type="molecule type" value="Genomic_DNA"/>
</dbReference>
<reference evidence="4" key="1">
    <citation type="journal article" date="2021" name="PeerJ">
        <title>Extensive microbial diversity within the chicken gut microbiome revealed by metagenomics and culture.</title>
        <authorList>
            <person name="Gilroy R."/>
            <person name="Ravi A."/>
            <person name="Getino M."/>
            <person name="Pursley I."/>
            <person name="Horton D.L."/>
            <person name="Alikhan N.F."/>
            <person name="Baker D."/>
            <person name="Gharbi K."/>
            <person name="Hall N."/>
            <person name="Watson M."/>
            <person name="Adriaenssens E.M."/>
            <person name="Foster-Nyarko E."/>
            <person name="Jarju S."/>
            <person name="Secka A."/>
            <person name="Antonio M."/>
            <person name="Oren A."/>
            <person name="Chaudhuri R.R."/>
            <person name="La Ragione R."/>
            <person name="Hildebrand F."/>
            <person name="Pallen M.J."/>
        </authorList>
    </citation>
    <scope>NUCLEOTIDE SEQUENCE</scope>
    <source>
        <strain evidence="4">CHK195-6426</strain>
    </source>
</reference>
<feature type="compositionally biased region" description="Polar residues" evidence="1">
    <location>
        <begin position="122"/>
        <end position="133"/>
    </location>
</feature>
<feature type="chain" id="PRO_5039554991" evidence="2">
    <location>
        <begin position="27"/>
        <end position="273"/>
    </location>
</feature>
<feature type="region of interest" description="Disordered" evidence="1">
    <location>
        <begin position="68"/>
        <end position="151"/>
    </location>
</feature>
<comment type="caution">
    <text evidence="4">The sequence shown here is derived from an EMBL/GenBank/DDBJ whole genome shotgun (WGS) entry which is preliminary data.</text>
</comment>
<dbReference type="AlphaFoldDB" id="A0A9D1UDJ2"/>
<feature type="domain" description="SCP" evidence="3">
    <location>
        <begin position="159"/>
        <end position="271"/>
    </location>
</feature>
<accession>A0A9D1UDJ2</accession>
<dbReference type="SUPFAM" id="SSF55797">
    <property type="entry name" value="PR-1-like"/>
    <property type="match status" value="1"/>
</dbReference>